<dbReference type="InterPro" id="IPR050092">
    <property type="entry name" value="RNase_H"/>
</dbReference>
<dbReference type="GO" id="GO:0003676">
    <property type="term" value="F:nucleic acid binding"/>
    <property type="evidence" value="ECO:0007669"/>
    <property type="project" value="InterPro"/>
</dbReference>
<dbReference type="CDD" id="cd09278">
    <property type="entry name" value="RNase_HI_prokaryote_like"/>
    <property type="match status" value="1"/>
</dbReference>
<keyword evidence="11" id="KW-0963">Cytoplasm</keyword>
<dbReference type="PROSITE" id="PS50879">
    <property type="entry name" value="RNASE_H_1"/>
    <property type="match status" value="1"/>
</dbReference>
<dbReference type="EMBL" id="SMAG01000001">
    <property type="protein sequence ID" value="TCS96832.1"/>
    <property type="molecule type" value="Genomic_DNA"/>
</dbReference>
<feature type="binding site" evidence="11">
    <location>
        <position position="69"/>
    </location>
    <ligand>
        <name>Mg(2+)</name>
        <dbReference type="ChEBI" id="CHEBI:18420"/>
        <label>1</label>
    </ligand>
</feature>
<dbReference type="InterPro" id="IPR022892">
    <property type="entry name" value="RNaseHI"/>
</dbReference>
<name>A0A4R3LAU7_9BACL</name>
<evidence type="ECO:0000256" key="7">
    <source>
        <dbReference type="ARBA" id="ARBA00022723"/>
    </source>
</evidence>
<comment type="function">
    <text evidence="2 11">Endonuclease that specifically degrades the RNA of RNA-DNA hybrids.</text>
</comment>
<dbReference type="EC" id="3.1.26.4" evidence="5 11"/>
<keyword evidence="9 11" id="KW-0378">Hydrolase</keyword>
<dbReference type="HAMAP" id="MF_00042">
    <property type="entry name" value="RNase_H"/>
    <property type="match status" value="1"/>
</dbReference>
<dbReference type="Proteomes" id="UP000294937">
    <property type="component" value="Unassembled WGS sequence"/>
</dbReference>
<evidence type="ECO:0000259" key="12">
    <source>
        <dbReference type="PROSITE" id="PS50879"/>
    </source>
</evidence>
<dbReference type="PANTHER" id="PTHR10642">
    <property type="entry name" value="RIBONUCLEASE H1"/>
    <property type="match status" value="1"/>
</dbReference>
<dbReference type="InterPro" id="IPR036397">
    <property type="entry name" value="RNaseH_sf"/>
</dbReference>
<dbReference type="Gene3D" id="3.30.420.10">
    <property type="entry name" value="Ribonuclease H-like superfamily/Ribonuclease H"/>
    <property type="match status" value="1"/>
</dbReference>
<dbReference type="OrthoDB" id="7845843at2"/>
<evidence type="ECO:0000256" key="2">
    <source>
        <dbReference type="ARBA" id="ARBA00004065"/>
    </source>
</evidence>
<feature type="binding site" evidence="11">
    <location>
        <position position="9"/>
    </location>
    <ligand>
        <name>Mg(2+)</name>
        <dbReference type="ChEBI" id="CHEBI:18420"/>
        <label>2</label>
    </ligand>
</feature>
<dbReference type="RefSeq" id="WP_131923214.1">
    <property type="nucleotide sequence ID" value="NZ_SMAG01000001.1"/>
</dbReference>
<dbReference type="PANTHER" id="PTHR10642:SF26">
    <property type="entry name" value="RIBONUCLEASE H1"/>
    <property type="match status" value="1"/>
</dbReference>
<dbReference type="InterPro" id="IPR002156">
    <property type="entry name" value="RNaseH_domain"/>
</dbReference>
<dbReference type="GO" id="GO:0005737">
    <property type="term" value="C:cytoplasm"/>
    <property type="evidence" value="ECO:0007669"/>
    <property type="project" value="UniProtKB-SubCell"/>
</dbReference>
<dbReference type="GO" id="GO:0000287">
    <property type="term" value="F:magnesium ion binding"/>
    <property type="evidence" value="ECO:0007669"/>
    <property type="project" value="UniProtKB-UniRule"/>
</dbReference>
<dbReference type="Pfam" id="PF00075">
    <property type="entry name" value="RNase_H"/>
    <property type="match status" value="1"/>
</dbReference>
<dbReference type="InterPro" id="IPR012337">
    <property type="entry name" value="RNaseH-like_sf"/>
</dbReference>
<dbReference type="NCBIfam" id="NF001236">
    <property type="entry name" value="PRK00203.1"/>
    <property type="match status" value="1"/>
</dbReference>
<evidence type="ECO:0000256" key="10">
    <source>
        <dbReference type="ARBA" id="ARBA00022842"/>
    </source>
</evidence>
<evidence type="ECO:0000256" key="8">
    <source>
        <dbReference type="ARBA" id="ARBA00022759"/>
    </source>
</evidence>
<evidence type="ECO:0000256" key="9">
    <source>
        <dbReference type="ARBA" id="ARBA00022801"/>
    </source>
</evidence>
<accession>A0A4R3LAU7</accession>
<dbReference type="AlphaFoldDB" id="A0A4R3LAU7"/>
<gene>
    <name evidence="11" type="primary">rnhA</name>
    <name evidence="13" type="ORF">EDD58_101474</name>
</gene>
<feature type="domain" description="RNase H type-1" evidence="12">
    <location>
        <begin position="1"/>
        <end position="142"/>
    </location>
</feature>
<keyword evidence="7 11" id="KW-0479">Metal-binding</keyword>
<protein>
    <recommendedName>
        <fullName evidence="5 11">Ribonuclease H</fullName>
        <shortName evidence="11">RNase H</shortName>
        <ecNumber evidence="5 11">3.1.26.4</ecNumber>
    </recommendedName>
</protein>
<evidence type="ECO:0000256" key="6">
    <source>
        <dbReference type="ARBA" id="ARBA00022722"/>
    </source>
</evidence>
<feature type="binding site" evidence="11">
    <location>
        <position position="134"/>
    </location>
    <ligand>
        <name>Mg(2+)</name>
        <dbReference type="ChEBI" id="CHEBI:18420"/>
        <label>2</label>
    </ligand>
</feature>
<comment type="similarity">
    <text evidence="3 11">Belongs to the RNase H family.</text>
</comment>
<feature type="binding site" evidence="11">
    <location>
        <position position="47"/>
    </location>
    <ligand>
        <name>Mg(2+)</name>
        <dbReference type="ChEBI" id="CHEBI:18420"/>
        <label>1</label>
    </ligand>
</feature>
<evidence type="ECO:0000256" key="5">
    <source>
        <dbReference type="ARBA" id="ARBA00012180"/>
    </source>
</evidence>
<evidence type="ECO:0000313" key="13">
    <source>
        <dbReference type="EMBL" id="TCS96832.1"/>
    </source>
</evidence>
<dbReference type="FunFam" id="3.30.420.10:FF:000089">
    <property type="entry name" value="Ribonuclease H"/>
    <property type="match status" value="1"/>
</dbReference>
<evidence type="ECO:0000256" key="4">
    <source>
        <dbReference type="ARBA" id="ARBA00011245"/>
    </source>
</evidence>
<evidence type="ECO:0000256" key="1">
    <source>
        <dbReference type="ARBA" id="ARBA00000077"/>
    </source>
</evidence>
<keyword evidence="8 11" id="KW-0255">Endonuclease</keyword>
<keyword evidence="10 11" id="KW-0460">Magnesium</keyword>
<dbReference type="SUPFAM" id="SSF53098">
    <property type="entry name" value="Ribonuclease H-like"/>
    <property type="match status" value="1"/>
</dbReference>
<comment type="cofactor">
    <cofactor evidence="11">
        <name>Mg(2+)</name>
        <dbReference type="ChEBI" id="CHEBI:18420"/>
    </cofactor>
    <text evidence="11">Binds 1 Mg(2+) ion per subunit. May bind a second metal ion at a regulatory site, or after substrate binding.</text>
</comment>
<organism evidence="13 14">
    <name type="scientific">Hazenella coriacea</name>
    <dbReference type="NCBI Taxonomy" id="1179467"/>
    <lineage>
        <taxon>Bacteria</taxon>
        <taxon>Bacillati</taxon>
        <taxon>Bacillota</taxon>
        <taxon>Bacilli</taxon>
        <taxon>Bacillales</taxon>
        <taxon>Thermoactinomycetaceae</taxon>
        <taxon>Hazenella</taxon>
    </lineage>
</organism>
<comment type="catalytic activity">
    <reaction evidence="1 11">
        <text>Endonucleolytic cleavage to 5'-phosphomonoester.</text>
        <dbReference type="EC" id="3.1.26.4"/>
    </reaction>
</comment>
<proteinExistence type="inferred from homology"/>
<keyword evidence="6 11" id="KW-0540">Nuclease</keyword>
<sequence length="143" mass="16229">MKQVVIYTDGACSNNPGPGGWAAVLLYGSHRKEISGGEANTTNNRMELTAVIESLRGLKESCVVKLHSDSAYIVNCFKQKWYVNWEKNGWKTSSKKPVENKDLWQELLRQVERHQVEFIKVKGHSDVELNNRCDELARAAVPR</sequence>
<evidence type="ECO:0000256" key="11">
    <source>
        <dbReference type="HAMAP-Rule" id="MF_00042"/>
    </source>
</evidence>
<comment type="subcellular location">
    <subcellularLocation>
        <location evidence="11">Cytoplasm</location>
    </subcellularLocation>
</comment>
<comment type="caution">
    <text evidence="13">The sequence shown here is derived from an EMBL/GenBank/DDBJ whole genome shotgun (WGS) entry which is preliminary data.</text>
</comment>
<keyword evidence="14" id="KW-1185">Reference proteome</keyword>
<dbReference type="GO" id="GO:0043137">
    <property type="term" value="P:DNA replication, removal of RNA primer"/>
    <property type="evidence" value="ECO:0007669"/>
    <property type="project" value="TreeGrafter"/>
</dbReference>
<feature type="binding site" evidence="11">
    <location>
        <position position="9"/>
    </location>
    <ligand>
        <name>Mg(2+)</name>
        <dbReference type="ChEBI" id="CHEBI:18420"/>
        <label>1</label>
    </ligand>
</feature>
<dbReference type="GO" id="GO:0004523">
    <property type="term" value="F:RNA-DNA hybrid ribonuclease activity"/>
    <property type="evidence" value="ECO:0007669"/>
    <property type="project" value="UniProtKB-UniRule"/>
</dbReference>
<evidence type="ECO:0000313" key="14">
    <source>
        <dbReference type="Proteomes" id="UP000294937"/>
    </source>
</evidence>
<evidence type="ECO:0000256" key="3">
    <source>
        <dbReference type="ARBA" id="ARBA00005300"/>
    </source>
</evidence>
<reference evidence="13 14" key="1">
    <citation type="submission" date="2019-03" db="EMBL/GenBank/DDBJ databases">
        <title>Genomic Encyclopedia of Type Strains, Phase IV (KMG-IV): sequencing the most valuable type-strain genomes for metagenomic binning, comparative biology and taxonomic classification.</title>
        <authorList>
            <person name="Goeker M."/>
        </authorList>
    </citation>
    <scope>NUCLEOTIDE SEQUENCE [LARGE SCALE GENOMIC DNA]</scope>
    <source>
        <strain evidence="13 14">DSM 45707</strain>
    </source>
</reference>
<comment type="subunit">
    <text evidence="4 11">Monomer.</text>
</comment>